<sequence length="164" mass="17967">MPSDPTINIDVSACHKRSHSLSGHEKEERAPGETQVELSHTCFGTREFDLFALFSSVSERLQRLTYGGDRSIWSTSPSESNIFGKTKTNAKVCNPAPQRGKSESPGAVADGLLLPLHWSSETDLRQTQSLCILFCLCRVKNVLKITWAVCIVTACVTVSAMRPG</sequence>
<organism evidence="1 2">
    <name type="scientific">Scophthalmus maximus</name>
    <name type="common">Turbot</name>
    <name type="synonym">Psetta maxima</name>
    <dbReference type="NCBI Taxonomy" id="52904"/>
    <lineage>
        <taxon>Eukaryota</taxon>
        <taxon>Metazoa</taxon>
        <taxon>Chordata</taxon>
        <taxon>Craniata</taxon>
        <taxon>Vertebrata</taxon>
        <taxon>Euteleostomi</taxon>
        <taxon>Actinopterygii</taxon>
        <taxon>Neopterygii</taxon>
        <taxon>Teleostei</taxon>
        <taxon>Neoteleostei</taxon>
        <taxon>Acanthomorphata</taxon>
        <taxon>Carangaria</taxon>
        <taxon>Pleuronectiformes</taxon>
        <taxon>Pleuronectoidei</taxon>
        <taxon>Scophthalmidae</taxon>
        <taxon>Scophthalmus</taxon>
    </lineage>
</organism>
<evidence type="ECO:0000313" key="2">
    <source>
        <dbReference type="Proteomes" id="UP000438429"/>
    </source>
</evidence>
<accession>A0A6A4SMH9</accession>
<reference evidence="1 2" key="1">
    <citation type="submission" date="2019-06" db="EMBL/GenBank/DDBJ databases">
        <title>Draft genomes of female and male turbot (Scophthalmus maximus).</title>
        <authorList>
            <person name="Xu H."/>
            <person name="Xu X.-W."/>
            <person name="Shao C."/>
            <person name="Chen S."/>
        </authorList>
    </citation>
    <scope>NUCLEOTIDE SEQUENCE [LARGE SCALE GENOMIC DNA]</scope>
    <source>
        <strain evidence="1">Ysfricsl-2016a</strain>
        <tissue evidence="1">Blood</tissue>
    </source>
</reference>
<dbReference type="EMBL" id="VEVO01000012">
    <property type="protein sequence ID" value="KAF0033755.1"/>
    <property type="molecule type" value="Genomic_DNA"/>
</dbReference>
<gene>
    <name evidence="1" type="ORF">F2P81_013821</name>
</gene>
<evidence type="ECO:0000313" key="1">
    <source>
        <dbReference type="EMBL" id="KAF0033755.1"/>
    </source>
</evidence>
<name>A0A6A4SMH9_SCOMX</name>
<comment type="caution">
    <text evidence="1">The sequence shown here is derived from an EMBL/GenBank/DDBJ whole genome shotgun (WGS) entry which is preliminary data.</text>
</comment>
<dbReference type="AlphaFoldDB" id="A0A6A4SMH9"/>
<proteinExistence type="predicted"/>
<dbReference type="Proteomes" id="UP000438429">
    <property type="component" value="Unassembled WGS sequence"/>
</dbReference>
<protein>
    <submittedName>
        <fullName evidence="1">Uncharacterized protein</fullName>
    </submittedName>
</protein>